<dbReference type="Gene3D" id="3.80.10.10">
    <property type="entry name" value="Ribonuclease Inhibitor"/>
    <property type="match status" value="1"/>
</dbReference>
<comment type="caution">
    <text evidence="1">The sequence shown here is derived from an EMBL/GenBank/DDBJ whole genome shotgun (WGS) entry which is preliminary data.</text>
</comment>
<sequence>MSATTTCPCCHQQTVDGTTSLAIFPSNLVPQAEIELIHNEASRLQGSIDQIRGALAVLFRRLNAIQSATRALPPETLSHIFQYVCARIEGDTEEGDSTLGGVSTHTEPSFVLTLGSVSAQWRDVIRSTPRLWSVLDFKLKPTKLNDHISLIKHSLIISGSVPLDVTLDFSGLWNYWYQRNHGGRDDECDSIGLIDPSIDDVLFENMSRMESLHLSVPPPKWITSIPQFSRLSSLSMTMIERGAAQDLCLVDCTSLRHLTLIHFGGEIRLPRSPVITSVVLYQVSIDTALELLFCCQSLIYYDGSSLIFCPFEPSSQFATPTTLKHLRTFKLDGRRYNKWHDIIMRCLHFPALEELHWYRSDAPWPNPDILENFFHRLPSVFKTLCFNTVRFFSNRSLINLFPSALEVECIVLADCDGFFISEIAQKLVVVRENGPPVFELFPKLRKLTIVGSDAMFEAPLGRNQVVVEELFRMLEKRLKLGDNRFCLEIPSFGVL</sequence>
<name>A0A9P5WZW8_9AGAR</name>
<evidence type="ECO:0008006" key="3">
    <source>
        <dbReference type="Google" id="ProtNLM"/>
    </source>
</evidence>
<evidence type="ECO:0000313" key="2">
    <source>
        <dbReference type="Proteomes" id="UP000807342"/>
    </source>
</evidence>
<organism evidence="1 2">
    <name type="scientific">Macrolepiota fuliginosa MF-IS2</name>
    <dbReference type="NCBI Taxonomy" id="1400762"/>
    <lineage>
        <taxon>Eukaryota</taxon>
        <taxon>Fungi</taxon>
        <taxon>Dikarya</taxon>
        <taxon>Basidiomycota</taxon>
        <taxon>Agaricomycotina</taxon>
        <taxon>Agaricomycetes</taxon>
        <taxon>Agaricomycetidae</taxon>
        <taxon>Agaricales</taxon>
        <taxon>Agaricineae</taxon>
        <taxon>Agaricaceae</taxon>
        <taxon>Macrolepiota</taxon>
    </lineage>
</organism>
<proteinExistence type="predicted"/>
<dbReference type="InterPro" id="IPR032675">
    <property type="entry name" value="LRR_dom_sf"/>
</dbReference>
<accession>A0A9P5WZW8</accession>
<reference evidence="1" key="1">
    <citation type="submission" date="2020-11" db="EMBL/GenBank/DDBJ databases">
        <authorList>
            <consortium name="DOE Joint Genome Institute"/>
            <person name="Ahrendt S."/>
            <person name="Riley R."/>
            <person name="Andreopoulos W."/>
            <person name="Labutti K."/>
            <person name="Pangilinan J."/>
            <person name="Ruiz-Duenas F.J."/>
            <person name="Barrasa J.M."/>
            <person name="Sanchez-Garcia M."/>
            <person name="Camarero S."/>
            <person name="Miyauchi S."/>
            <person name="Serrano A."/>
            <person name="Linde D."/>
            <person name="Babiker R."/>
            <person name="Drula E."/>
            <person name="Ayuso-Fernandez I."/>
            <person name="Pacheco R."/>
            <person name="Padilla G."/>
            <person name="Ferreira P."/>
            <person name="Barriuso J."/>
            <person name="Kellner H."/>
            <person name="Castanera R."/>
            <person name="Alfaro M."/>
            <person name="Ramirez L."/>
            <person name="Pisabarro A.G."/>
            <person name="Kuo A."/>
            <person name="Tritt A."/>
            <person name="Lipzen A."/>
            <person name="He G."/>
            <person name="Yan M."/>
            <person name="Ng V."/>
            <person name="Cullen D."/>
            <person name="Martin F."/>
            <person name="Rosso M.-N."/>
            <person name="Henrissat B."/>
            <person name="Hibbett D."/>
            <person name="Martinez A.T."/>
            <person name="Grigoriev I.V."/>
        </authorList>
    </citation>
    <scope>NUCLEOTIDE SEQUENCE</scope>
    <source>
        <strain evidence="1">MF-IS2</strain>
    </source>
</reference>
<evidence type="ECO:0000313" key="1">
    <source>
        <dbReference type="EMBL" id="KAF9441420.1"/>
    </source>
</evidence>
<keyword evidence="2" id="KW-1185">Reference proteome</keyword>
<dbReference type="Proteomes" id="UP000807342">
    <property type="component" value="Unassembled WGS sequence"/>
</dbReference>
<dbReference type="EMBL" id="MU151914">
    <property type="protein sequence ID" value="KAF9441420.1"/>
    <property type="molecule type" value="Genomic_DNA"/>
</dbReference>
<dbReference type="AlphaFoldDB" id="A0A9P5WZW8"/>
<protein>
    <recommendedName>
        <fullName evidence="3">F-box domain-containing protein</fullName>
    </recommendedName>
</protein>
<dbReference type="SUPFAM" id="SSF52047">
    <property type="entry name" value="RNI-like"/>
    <property type="match status" value="1"/>
</dbReference>
<gene>
    <name evidence="1" type="ORF">P691DRAFT_812797</name>
</gene>
<dbReference type="OrthoDB" id="2878664at2759"/>
<dbReference type="Gene3D" id="1.20.1280.50">
    <property type="match status" value="1"/>
</dbReference>